<proteinExistence type="predicted"/>
<dbReference type="GO" id="GO:1905553">
    <property type="term" value="P:regulation of blood vessel branching"/>
    <property type="evidence" value="ECO:0007669"/>
    <property type="project" value="Ensembl"/>
</dbReference>
<feature type="repeat" description="TPR" evidence="1">
    <location>
        <begin position="328"/>
        <end position="361"/>
    </location>
</feature>
<evidence type="ECO:0000313" key="4">
    <source>
        <dbReference type="Proteomes" id="UP000007648"/>
    </source>
</evidence>
<dbReference type="PANTHER" id="PTHR46512:SF10">
    <property type="entry name" value="FK506-BINDING PROTEIN-LIKE"/>
    <property type="match status" value="1"/>
</dbReference>
<dbReference type="InterPro" id="IPR019734">
    <property type="entry name" value="TPR_rpt"/>
</dbReference>
<dbReference type="PROSITE" id="PS50005">
    <property type="entry name" value="TPR"/>
    <property type="match status" value="1"/>
</dbReference>
<feature type="compositionally biased region" description="Polar residues" evidence="2">
    <location>
        <begin position="22"/>
        <end position="31"/>
    </location>
</feature>
<dbReference type="SUPFAM" id="SSF48452">
    <property type="entry name" value="TPR-like"/>
    <property type="match status" value="1"/>
</dbReference>
<evidence type="ECO:0000256" key="2">
    <source>
        <dbReference type="SAM" id="MobiDB-lite"/>
    </source>
</evidence>
<feature type="compositionally biased region" description="Low complexity" evidence="2">
    <location>
        <begin position="83"/>
        <end position="97"/>
    </location>
</feature>
<reference evidence="3" key="2">
    <citation type="submission" date="2025-08" db="UniProtKB">
        <authorList>
            <consortium name="Ensembl"/>
        </authorList>
    </citation>
    <scope>IDENTIFICATION</scope>
</reference>
<feature type="region of interest" description="Disordered" evidence="2">
    <location>
        <begin position="1"/>
        <end position="118"/>
    </location>
</feature>
<keyword evidence="1" id="KW-0802">TPR repeat</keyword>
<protein>
    <submittedName>
        <fullName evidence="3">FKBP prolyl isomerase like</fullName>
    </submittedName>
</protein>
<dbReference type="RefSeq" id="XP_023358656.1">
    <property type="nucleotide sequence ID" value="XM_023502888.2"/>
</dbReference>
<dbReference type="GO" id="GO:0005576">
    <property type="term" value="C:extracellular region"/>
    <property type="evidence" value="ECO:0007669"/>
    <property type="project" value="Ensembl"/>
</dbReference>
<dbReference type="GeneTree" id="ENSGT00920000149187"/>
<reference evidence="3" key="3">
    <citation type="submission" date="2025-09" db="UniProtKB">
        <authorList>
            <consortium name="Ensembl"/>
        </authorList>
    </citation>
    <scope>IDENTIFICATION</scope>
</reference>
<dbReference type="PANTHER" id="PTHR46512">
    <property type="entry name" value="PEPTIDYLPROLYL ISOMERASE"/>
    <property type="match status" value="1"/>
</dbReference>
<evidence type="ECO:0000256" key="1">
    <source>
        <dbReference type="PROSITE-ProRule" id="PRU00339"/>
    </source>
</evidence>
<keyword evidence="4" id="KW-1185">Reference proteome</keyword>
<accession>A0A7N4PDY1</accession>
<dbReference type="CTD" id="63943"/>
<name>A0A7N4PDY1_SARHA</name>
<dbReference type="Proteomes" id="UP000007648">
    <property type="component" value="Unassembled WGS sequence"/>
</dbReference>
<dbReference type="Pfam" id="PF13432">
    <property type="entry name" value="TPR_16"/>
    <property type="match status" value="2"/>
</dbReference>
<dbReference type="SUPFAM" id="SSF54534">
    <property type="entry name" value="FKBP-like"/>
    <property type="match status" value="1"/>
</dbReference>
<dbReference type="InParanoid" id="A0A7N4PDY1"/>
<dbReference type="InterPro" id="IPR050754">
    <property type="entry name" value="FKBP4/5/8-like"/>
</dbReference>
<feature type="compositionally biased region" description="Basic and acidic residues" evidence="2">
    <location>
        <begin position="7"/>
        <end position="21"/>
    </location>
</feature>
<dbReference type="Ensembl" id="ENSSHAT00000029605.1">
    <property type="protein sequence ID" value="ENSSHAP00000037005.1"/>
    <property type="gene ID" value="ENSSHAG00000021705.1"/>
</dbReference>
<dbReference type="SMART" id="SM00028">
    <property type="entry name" value="TPR"/>
    <property type="match status" value="3"/>
</dbReference>
<gene>
    <name evidence="3" type="primary">FKBPL</name>
</gene>
<feature type="compositionally biased region" description="Polar residues" evidence="2">
    <location>
        <begin position="42"/>
        <end position="52"/>
    </location>
</feature>
<evidence type="ECO:0000313" key="3">
    <source>
        <dbReference type="Ensembl" id="ENSSHAP00000037005.1"/>
    </source>
</evidence>
<dbReference type="GeneID" id="100924573"/>
<dbReference type="OrthoDB" id="433738at2759"/>
<dbReference type="FunCoup" id="A0A7N4PDY1">
    <property type="interactions" value="264"/>
</dbReference>
<sequence length="391" mass="42407">MAGHVQRYSEDRQRCRSETEPLKSTPQSLNLESLPKMERKSQGSLKLASSTLIGEKDILQQQEVPPGLDSSREDRPLGLDPGALPAEALSAAADSDPLTPQTEDPQGLDRAPAGMRGDPLLHCRSSNEIAEPLQSPILWHCPDGSFVKRIMVQGQGLDKPKGGSQCQVLVSGLPPGVGLPEGWTELTVGSGSWRDSLWGEVLEKCLETMCSGEQAELLLPGGAEPPALITLASFTMGKDSWELTVREKEELASEERARGTELFRAGNPEAAARCYSRALRLLMTLPPPGPADRTILHANLAACQLQLGQPTLAAQSCDRVLERDPRHVKALYRRGVARAAFGELDGAADDLRRVLEVEPGNRAAREELGRVVIRGREQDEGLARGLRKMFG</sequence>
<organism evidence="3 4">
    <name type="scientific">Sarcophilus harrisii</name>
    <name type="common">Tasmanian devil</name>
    <name type="synonym">Sarcophilus laniarius</name>
    <dbReference type="NCBI Taxonomy" id="9305"/>
    <lineage>
        <taxon>Eukaryota</taxon>
        <taxon>Metazoa</taxon>
        <taxon>Chordata</taxon>
        <taxon>Craniata</taxon>
        <taxon>Vertebrata</taxon>
        <taxon>Euteleostomi</taxon>
        <taxon>Mammalia</taxon>
        <taxon>Metatheria</taxon>
        <taxon>Dasyuromorphia</taxon>
        <taxon>Dasyuridae</taxon>
        <taxon>Sarcophilus</taxon>
    </lineage>
</organism>
<dbReference type="InterPro" id="IPR011990">
    <property type="entry name" value="TPR-like_helical_dom_sf"/>
</dbReference>
<dbReference type="AlphaFoldDB" id="A0A7N4PDY1"/>
<reference evidence="3 4" key="1">
    <citation type="journal article" date="2011" name="Proc. Natl. Acad. Sci. U.S.A.">
        <title>Genetic diversity and population structure of the endangered marsupial Sarcophilus harrisii (Tasmanian devil).</title>
        <authorList>
            <person name="Miller W."/>
            <person name="Hayes V.M."/>
            <person name="Ratan A."/>
            <person name="Petersen D.C."/>
            <person name="Wittekindt N.E."/>
            <person name="Miller J."/>
            <person name="Walenz B."/>
            <person name="Knight J."/>
            <person name="Qi J."/>
            <person name="Zhao F."/>
            <person name="Wang Q."/>
            <person name="Bedoya-Reina O.C."/>
            <person name="Katiyar N."/>
            <person name="Tomsho L.P."/>
            <person name="Kasson L.M."/>
            <person name="Hardie R.A."/>
            <person name="Woodbridge P."/>
            <person name="Tindall E.A."/>
            <person name="Bertelsen M.F."/>
            <person name="Dixon D."/>
            <person name="Pyecroft S."/>
            <person name="Helgen K.M."/>
            <person name="Lesk A.M."/>
            <person name="Pringle T.H."/>
            <person name="Patterson N."/>
            <person name="Zhang Y."/>
            <person name="Kreiss A."/>
            <person name="Woods G.M."/>
            <person name="Jones M.E."/>
            <person name="Schuster S.C."/>
        </authorList>
    </citation>
    <scope>NUCLEOTIDE SEQUENCE [LARGE SCALE GENOMIC DNA]</scope>
</reference>
<dbReference type="Gene3D" id="1.25.40.10">
    <property type="entry name" value="Tetratricopeptide repeat domain"/>
    <property type="match status" value="1"/>
</dbReference>